<accession>A0A0B1TUR7</accession>
<name>A0A0B1TUR7_OESDE</name>
<keyword evidence="3" id="KW-1185">Reference proteome</keyword>
<sequence>LQVSINLKEHNWESACPAWYQLEGKPVGQCFCGRVQLLRCHRIHVCICSVFPVSGSPTGSMSVEDGECSGAHSTDVLAVGPRTPDRTAVAVAPRRAIFRNASTNSSTSSRNSRGVRKAVLQRKADGTEEERESTKGTGRKSLKLKIKLQTGPFGYKFIGLLILNDYEHRRGKGLAQQCCCLNCSPWRKLIDNPSVPIEAELPLTIVNK</sequence>
<dbReference type="OrthoDB" id="5788266at2759"/>
<feature type="non-terminal residue" evidence="2">
    <location>
        <position position="1"/>
    </location>
</feature>
<feature type="compositionally biased region" description="Low complexity" evidence="1">
    <location>
        <begin position="102"/>
        <end position="112"/>
    </location>
</feature>
<dbReference type="Proteomes" id="UP000053660">
    <property type="component" value="Unassembled WGS sequence"/>
</dbReference>
<evidence type="ECO:0000313" key="3">
    <source>
        <dbReference type="Proteomes" id="UP000053660"/>
    </source>
</evidence>
<protein>
    <submittedName>
        <fullName evidence="2">Uncharacterized protein</fullName>
    </submittedName>
</protein>
<gene>
    <name evidence="2" type="ORF">OESDEN_00431</name>
</gene>
<dbReference type="EMBL" id="KN549213">
    <property type="protein sequence ID" value="KHJ99597.1"/>
    <property type="molecule type" value="Genomic_DNA"/>
</dbReference>
<organism evidence="2 3">
    <name type="scientific">Oesophagostomum dentatum</name>
    <name type="common">Nodular worm</name>
    <dbReference type="NCBI Taxonomy" id="61180"/>
    <lineage>
        <taxon>Eukaryota</taxon>
        <taxon>Metazoa</taxon>
        <taxon>Ecdysozoa</taxon>
        <taxon>Nematoda</taxon>
        <taxon>Chromadorea</taxon>
        <taxon>Rhabditida</taxon>
        <taxon>Rhabditina</taxon>
        <taxon>Rhabditomorpha</taxon>
        <taxon>Strongyloidea</taxon>
        <taxon>Strongylidae</taxon>
        <taxon>Oesophagostomum</taxon>
    </lineage>
</organism>
<dbReference type="AlphaFoldDB" id="A0A0B1TUR7"/>
<evidence type="ECO:0000256" key="1">
    <source>
        <dbReference type="SAM" id="MobiDB-lite"/>
    </source>
</evidence>
<proteinExistence type="predicted"/>
<reference evidence="2 3" key="1">
    <citation type="submission" date="2014-03" db="EMBL/GenBank/DDBJ databases">
        <title>Draft genome of the hookworm Oesophagostomum dentatum.</title>
        <authorList>
            <person name="Mitreva M."/>
        </authorList>
    </citation>
    <scope>NUCLEOTIDE SEQUENCE [LARGE SCALE GENOMIC DNA]</scope>
    <source>
        <strain evidence="2 3">OD-Hann</strain>
    </source>
</reference>
<evidence type="ECO:0000313" key="2">
    <source>
        <dbReference type="EMBL" id="KHJ99597.1"/>
    </source>
</evidence>
<feature type="region of interest" description="Disordered" evidence="1">
    <location>
        <begin position="100"/>
        <end position="139"/>
    </location>
</feature>